<dbReference type="CDD" id="cd19101">
    <property type="entry name" value="AKR_unchar"/>
    <property type="match status" value="1"/>
</dbReference>
<dbReference type="PANTHER" id="PTHR43147:SF2">
    <property type="entry name" value="NADP-DEPENDENT OXIDOREDUCTASE DOMAIN-CONTAINING PROTEIN"/>
    <property type="match status" value="1"/>
</dbReference>
<dbReference type="InterPro" id="IPR013783">
    <property type="entry name" value="Ig-like_fold"/>
</dbReference>
<keyword evidence="1" id="KW-0560">Oxidoreductase</keyword>
<dbReference type="InterPro" id="IPR036812">
    <property type="entry name" value="NAD(P)_OxRdtase_dom_sf"/>
</dbReference>
<evidence type="ECO:0000313" key="4">
    <source>
        <dbReference type="EMBL" id="KAK8101100.1"/>
    </source>
</evidence>
<keyword evidence="5" id="KW-1185">Reference proteome</keyword>
<protein>
    <recommendedName>
        <fullName evidence="3">Fibronectin type III-like domain-containing protein</fullName>
    </recommendedName>
</protein>
<dbReference type="Gene3D" id="2.60.40.10">
    <property type="entry name" value="Immunoglobulins"/>
    <property type="match status" value="1"/>
</dbReference>
<feature type="region of interest" description="Disordered" evidence="2">
    <location>
        <begin position="201"/>
        <end position="221"/>
    </location>
</feature>
<organism evidence="4 5">
    <name type="scientific">Apiospora kogelbergensis</name>
    <dbReference type="NCBI Taxonomy" id="1337665"/>
    <lineage>
        <taxon>Eukaryota</taxon>
        <taxon>Fungi</taxon>
        <taxon>Dikarya</taxon>
        <taxon>Ascomycota</taxon>
        <taxon>Pezizomycotina</taxon>
        <taxon>Sordariomycetes</taxon>
        <taxon>Xylariomycetidae</taxon>
        <taxon>Amphisphaeriales</taxon>
        <taxon>Apiosporaceae</taxon>
        <taxon>Apiospora</taxon>
    </lineage>
</organism>
<evidence type="ECO:0000313" key="5">
    <source>
        <dbReference type="Proteomes" id="UP001392437"/>
    </source>
</evidence>
<dbReference type="PANTHER" id="PTHR43147">
    <property type="entry name" value="PROTEIN TAS"/>
    <property type="match status" value="1"/>
</dbReference>
<accession>A0AAW0QCY2</accession>
<dbReference type="Pfam" id="PF14310">
    <property type="entry name" value="Fn3-like"/>
    <property type="match status" value="1"/>
</dbReference>
<dbReference type="Proteomes" id="UP001392437">
    <property type="component" value="Unassembled WGS sequence"/>
</dbReference>
<dbReference type="GO" id="GO:0016491">
    <property type="term" value="F:oxidoreductase activity"/>
    <property type="evidence" value="ECO:0007669"/>
    <property type="project" value="UniProtKB-KW"/>
</dbReference>
<comment type="caution">
    <text evidence="4">The sequence shown here is derived from an EMBL/GenBank/DDBJ whole genome shotgun (WGS) entry which is preliminary data.</text>
</comment>
<dbReference type="InterPro" id="IPR023210">
    <property type="entry name" value="NADP_OxRdtase_dom"/>
</dbReference>
<evidence type="ECO:0000256" key="2">
    <source>
        <dbReference type="SAM" id="MobiDB-lite"/>
    </source>
</evidence>
<gene>
    <name evidence="4" type="ORF">PG999_011474</name>
</gene>
<evidence type="ECO:0000259" key="3">
    <source>
        <dbReference type="SMART" id="SM01217"/>
    </source>
</evidence>
<dbReference type="Gene3D" id="3.20.20.100">
    <property type="entry name" value="NADP-dependent oxidoreductase domain"/>
    <property type="match status" value="1"/>
</dbReference>
<proteinExistence type="predicted"/>
<dbReference type="AlphaFoldDB" id="A0AAW0QCY2"/>
<reference evidence="4 5" key="1">
    <citation type="submission" date="2023-01" db="EMBL/GenBank/DDBJ databases">
        <title>Analysis of 21 Apiospora genomes using comparative genomics revels a genus with tremendous synthesis potential of carbohydrate active enzymes and secondary metabolites.</title>
        <authorList>
            <person name="Sorensen T."/>
        </authorList>
    </citation>
    <scope>NUCLEOTIDE SEQUENCE [LARGE SCALE GENOMIC DNA]</scope>
    <source>
        <strain evidence="4 5">CBS 117206</strain>
    </source>
</reference>
<dbReference type="Pfam" id="PF00248">
    <property type="entry name" value="Aldo_ket_red"/>
    <property type="match status" value="1"/>
</dbReference>
<dbReference type="SUPFAM" id="SSF51430">
    <property type="entry name" value="NAD(P)-linked oxidoreductase"/>
    <property type="match status" value="1"/>
</dbReference>
<sequence length="624" mass="69509">MAESTHTRAKAAHVNMMTDTVIKTLPADGLRVIVRSLLATHPEITRTFEAETCRYVQEIALPAATRSIAKADTQWPESTRNTIRYMVGCGLCYQALPLAGELIKKTLGLSLQGSEDEKSWASDSLASIDGDIVQAITAVQKTLLAPSGVRNPTEEERRLIRDLHEVLADGRQSTTYASIEYPYSRAFAATSSLLGLPVEQNREQATDPGETGEAPLSSPETFTLNSRNLPRIFSGLWQLSSPAWGSASTSKILSQFVKHVQGGLTAFDMADHYGDAEIIFGRFRATYSHKEALFAATKYCVFHPLTVTRDAVRANVSERCQRLQTQRIDLLQFHWQFYNDPQYLDALRYLADDERVGALGLCNFDTEHMENVIQNGVTICSNQVQFSLIDSRPMVRMGELCQKHNIKLLTYGTLCGGFLGEKWLGRAEPDLYDEAITPSQRKYHGMIRSWGNWALFQELLTTLKAIGTKHKVSISNVATRWVLDFPYVGAVIVGARMGISEHTEENIASLGWSLDDEDQDAIELLLQKSKRHELFETMGDCGGEYRTVSNKAALENSGLVGARQVVRLYVEYPVQAEEPPKLLKGFEKASLRAGRSTLVDIRVDLDDLKVWDAGEEDWAFANGT</sequence>
<dbReference type="SMART" id="SM01217">
    <property type="entry name" value="Fn3_like"/>
    <property type="match status" value="1"/>
</dbReference>
<name>A0AAW0QCY2_9PEZI</name>
<dbReference type="EMBL" id="JAQQWP010000009">
    <property type="protein sequence ID" value="KAK8101100.1"/>
    <property type="molecule type" value="Genomic_DNA"/>
</dbReference>
<feature type="domain" description="Fibronectin type III-like" evidence="3">
    <location>
        <begin position="564"/>
        <end position="624"/>
    </location>
</feature>
<evidence type="ECO:0000256" key="1">
    <source>
        <dbReference type="ARBA" id="ARBA00023002"/>
    </source>
</evidence>
<dbReference type="InterPro" id="IPR026891">
    <property type="entry name" value="Fn3-like"/>
</dbReference>